<dbReference type="Pfam" id="PF02706">
    <property type="entry name" value="Wzz"/>
    <property type="match status" value="1"/>
</dbReference>
<organism evidence="14 15">
    <name type="scientific">Rahnella woolbedingensis</name>
    <dbReference type="NCBI Taxonomy" id="1510574"/>
    <lineage>
        <taxon>Bacteria</taxon>
        <taxon>Pseudomonadati</taxon>
        <taxon>Pseudomonadota</taxon>
        <taxon>Gammaproteobacteria</taxon>
        <taxon>Enterobacterales</taxon>
        <taxon>Yersiniaceae</taxon>
        <taxon>Rahnella</taxon>
    </lineage>
</organism>
<accession>A0A419NE49</accession>
<comment type="subcellular location">
    <subcellularLocation>
        <location evidence="1">Cell inner membrane</location>
        <topology evidence="1">Multi-pass membrane protein</topology>
    </subcellularLocation>
</comment>
<protein>
    <recommendedName>
        <fullName evidence="10">Chain length determinant protein</fullName>
    </recommendedName>
    <alternativeName>
        <fullName evidence="11">Polysaccharide antigen chain regulator</fullName>
    </alternativeName>
</protein>
<dbReference type="PANTHER" id="PTHR32309:SF29">
    <property type="entry name" value="CHAIN LENGTH DETERMINANT PROTEIN"/>
    <property type="match status" value="1"/>
</dbReference>
<dbReference type="OrthoDB" id="6535795at2"/>
<dbReference type="NCBIfam" id="NF012015">
    <property type="entry name" value="PRK15471.1"/>
    <property type="match status" value="1"/>
</dbReference>
<evidence type="ECO:0000259" key="13">
    <source>
        <dbReference type="Pfam" id="PF02706"/>
    </source>
</evidence>
<dbReference type="GO" id="GO:0009103">
    <property type="term" value="P:lipopolysaccharide biosynthetic process"/>
    <property type="evidence" value="ECO:0007669"/>
    <property type="project" value="UniProtKB-KW"/>
</dbReference>
<sequence length="330" mass="36628">MNQDNKMTNNLSSRQNEEIDLIDVLMQLWRGKIVIITVMILTIILAVVYLSVAKQKWTSEAIVTYPDSGQIANYNNAMSVLYSQNPGNAPTVVDVQQRFFGRFNSAISALSEQLGNQATPEKLTIVPAVKDQPVPLKISYTAANAAEAQKTLTTYIQQINKRVVSELDNDLQISINSKIEDLKEDLATKEKVAQEKKDLRLKMLNQALIVAQESNIKDTLVQQAETLSEDTLFVLGSDALSATIKNEATRPLPLDRTYYSARQSLLAITALKSKPDSTYALRYVMKPDLPIHRDSPKKVLILLLGAILGIIVGSVIVLGRNMVKSYLPRS</sequence>
<evidence type="ECO:0000313" key="15">
    <source>
        <dbReference type="Proteomes" id="UP000284908"/>
    </source>
</evidence>
<evidence type="ECO:0000256" key="2">
    <source>
        <dbReference type="ARBA" id="ARBA00004756"/>
    </source>
</evidence>
<feature type="transmembrane region" description="Helical" evidence="12">
    <location>
        <begin position="33"/>
        <end position="52"/>
    </location>
</feature>
<evidence type="ECO:0000256" key="11">
    <source>
        <dbReference type="ARBA" id="ARBA00042235"/>
    </source>
</evidence>
<evidence type="ECO:0000256" key="4">
    <source>
        <dbReference type="ARBA" id="ARBA00022519"/>
    </source>
</evidence>
<dbReference type="RefSeq" id="WP_120131041.1">
    <property type="nucleotide sequence ID" value="NZ_RAHH01000002.1"/>
</dbReference>
<evidence type="ECO:0000256" key="10">
    <source>
        <dbReference type="ARBA" id="ARBA00039982"/>
    </source>
</evidence>
<reference evidence="14 15" key="1">
    <citation type="submission" date="2018-09" db="EMBL/GenBank/DDBJ databases">
        <authorList>
            <person name="Le Fleche-Mateos A."/>
        </authorList>
    </citation>
    <scope>NUCLEOTIDE SEQUENCE [LARGE SCALE GENOMIC DNA]</scope>
    <source>
        <strain evidence="14 15">DSM 27399</strain>
    </source>
</reference>
<dbReference type="GO" id="GO:0005886">
    <property type="term" value="C:plasma membrane"/>
    <property type="evidence" value="ECO:0007669"/>
    <property type="project" value="UniProtKB-SubCell"/>
</dbReference>
<evidence type="ECO:0000256" key="7">
    <source>
        <dbReference type="ARBA" id="ARBA00022989"/>
    </source>
</evidence>
<evidence type="ECO:0000256" key="9">
    <source>
        <dbReference type="ARBA" id="ARBA00038118"/>
    </source>
</evidence>
<dbReference type="Proteomes" id="UP000284908">
    <property type="component" value="Unassembled WGS sequence"/>
</dbReference>
<comment type="similarity">
    <text evidence="9">Belongs to the WzzB/Cld/Rol family.</text>
</comment>
<keyword evidence="5 12" id="KW-0812">Transmembrane</keyword>
<dbReference type="AlphaFoldDB" id="A0A419NE49"/>
<evidence type="ECO:0000313" key="14">
    <source>
        <dbReference type="EMBL" id="RJT47025.1"/>
    </source>
</evidence>
<dbReference type="GO" id="GO:0004713">
    <property type="term" value="F:protein tyrosine kinase activity"/>
    <property type="evidence" value="ECO:0007669"/>
    <property type="project" value="TreeGrafter"/>
</dbReference>
<gene>
    <name evidence="14" type="primary">wzzB</name>
    <name evidence="14" type="ORF">D6C13_01270</name>
</gene>
<name>A0A419NE49_9GAMM</name>
<keyword evidence="8 12" id="KW-0472">Membrane</keyword>
<keyword evidence="4" id="KW-0997">Cell inner membrane</keyword>
<keyword evidence="7 12" id="KW-1133">Transmembrane helix</keyword>
<proteinExistence type="inferred from homology"/>
<dbReference type="SUPFAM" id="SSF160355">
    <property type="entry name" value="Bacterial polysaccharide co-polymerase-like"/>
    <property type="match status" value="1"/>
</dbReference>
<evidence type="ECO:0000256" key="3">
    <source>
        <dbReference type="ARBA" id="ARBA00022475"/>
    </source>
</evidence>
<dbReference type="InterPro" id="IPR050445">
    <property type="entry name" value="Bact_polysacc_biosynth/exp"/>
</dbReference>
<evidence type="ECO:0000256" key="12">
    <source>
        <dbReference type="SAM" id="Phobius"/>
    </source>
</evidence>
<feature type="transmembrane region" description="Helical" evidence="12">
    <location>
        <begin position="299"/>
        <end position="319"/>
    </location>
</feature>
<keyword evidence="6" id="KW-0448">Lipopolysaccharide biosynthesis</keyword>
<evidence type="ECO:0000256" key="8">
    <source>
        <dbReference type="ARBA" id="ARBA00023136"/>
    </source>
</evidence>
<dbReference type="PANTHER" id="PTHR32309">
    <property type="entry name" value="TYROSINE-PROTEIN KINASE"/>
    <property type="match status" value="1"/>
</dbReference>
<keyword evidence="15" id="KW-1185">Reference proteome</keyword>
<dbReference type="EMBL" id="RAHH01000002">
    <property type="protein sequence ID" value="RJT47025.1"/>
    <property type="molecule type" value="Genomic_DNA"/>
</dbReference>
<dbReference type="Gene3D" id="3.30.1890.10">
    <property type="entry name" value="FepE-like"/>
    <property type="match status" value="1"/>
</dbReference>
<evidence type="ECO:0000256" key="1">
    <source>
        <dbReference type="ARBA" id="ARBA00004429"/>
    </source>
</evidence>
<comment type="caution">
    <text evidence="14">The sequence shown here is derived from an EMBL/GenBank/DDBJ whole genome shotgun (WGS) entry which is preliminary data.</text>
</comment>
<comment type="pathway">
    <text evidence="2">Bacterial outer membrane biogenesis; lipopolysaccharide biosynthesis.</text>
</comment>
<keyword evidence="3" id="KW-1003">Cell membrane</keyword>
<evidence type="ECO:0000256" key="5">
    <source>
        <dbReference type="ARBA" id="ARBA00022692"/>
    </source>
</evidence>
<evidence type="ECO:0000256" key="6">
    <source>
        <dbReference type="ARBA" id="ARBA00022985"/>
    </source>
</evidence>
<dbReference type="InterPro" id="IPR003856">
    <property type="entry name" value="LPS_length_determ_N"/>
</dbReference>
<feature type="domain" description="Polysaccharide chain length determinant N-terminal" evidence="13">
    <location>
        <begin position="17"/>
        <end position="121"/>
    </location>
</feature>